<dbReference type="Proteomes" id="UP000007110">
    <property type="component" value="Unassembled WGS sequence"/>
</dbReference>
<reference evidence="2" key="2">
    <citation type="submission" date="2021-01" db="UniProtKB">
        <authorList>
            <consortium name="EnsemblMetazoa"/>
        </authorList>
    </citation>
    <scope>IDENTIFICATION</scope>
</reference>
<keyword evidence="3" id="KW-1185">Reference proteome</keyword>
<feature type="domain" description="Reverse transcriptase" evidence="1">
    <location>
        <begin position="1"/>
        <end position="245"/>
    </location>
</feature>
<dbReference type="Pfam" id="PF00078">
    <property type="entry name" value="RVT_1"/>
    <property type="match status" value="1"/>
</dbReference>
<reference evidence="3" key="1">
    <citation type="submission" date="2015-02" db="EMBL/GenBank/DDBJ databases">
        <title>Genome sequencing for Strongylocentrotus purpuratus.</title>
        <authorList>
            <person name="Murali S."/>
            <person name="Liu Y."/>
            <person name="Vee V."/>
            <person name="English A."/>
            <person name="Wang M."/>
            <person name="Skinner E."/>
            <person name="Han Y."/>
            <person name="Muzny D.M."/>
            <person name="Worley K.C."/>
            <person name="Gibbs R.A."/>
        </authorList>
    </citation>
    <scope>NUCLEOTIDE SEQUENCE</scope>
</reference>
<dbReference type="EnsemblMetazoa" id="XM_030990976">
    <property type="protein sequence ID" value="XP_030846836"/>
    <property type="gene ID" value="LOC100890267"/>
</dbReference>
<dbReference type="InterPro" id="IPR043502">
    <property type="entry name" value="DNA/RNA_pol_sf"/>
</dbReference>
<name>A0A7M7T1G5_STRPU</name>
<dbReference type="AlphaFoldDB" id="A0A7M7T1G5"/>
<dbReference type="OMA" id="CQENDVI"/>
<dbReference type="RefSeq" id="XP_030846836.1">
    <property type="nucleotide sequence ID" value="XM_030990976.1"/>
</dbReference>
<dbReference type="SUPFAM" id="SSF56672">
    <property type="entry name" value="DNA/RNA polymerases"/>
    <property type="match status" value="1"/>
</dbReference>
<dbReference type="OrthoDB" id="5987689at2759"/>
<evidence type="ECO:0000313" key="2">
    <source>
        <dbReference type="EnsemblMetazoa" id="XP_030846836"/>
    </source>
</evidence>
<dbReference type="PROSITE" id="PS50878">
    <property type="entry name" value="RT_POL"/>
    <property type="match status" value="1"/>
</dbReference>
<proteinExistence type="predicted"/>
<protein>
    <recommendedName>
        <fullName evidence="1">Reverse transcriptase domain-containing protein</fullName>
    </recommendedName>
</protein>
<accession>A0A7M7T1G5</accession>
<organism evidence="2 3">
    <name type="scientific">Strongylocentrotus purpuratus</name>
    <name type="common">Purple sea urchin</name>
    <dbReference type="NCBI Taxonomy" id="7668"/>
    <lineage>
        <taxon>Eukaryota</taxon>
        <taxon>Metazoa</taxon>
        <taxon>Echinodermata</taxon>
        <taxon>Eleutherozoa</taxon>
        <taxon>Echinozoa</taxon>
        <taxon>Echinoidea</taxon>
        <taxon>Euechinoidea</taxon>
        <taxon>Echinacea</taxon>
        <taxon>Camarodonta</taxon>
        <taxon>Echinidea</taxon>
        <taxon>Strongylocentrotidae</taxon>
        <taxon>Strongylocentrotus</taxon>
    </lineage>
</organism>
<dbReference type="InParanoid" id="A0A7M7T1G5"/>
<evidence type="ECO:0000259" key="1">
    <source>
        <dbReference type="PROSITE" id="PS50878"/>
    </source>
</evidence>
<sequence>MDWSTLRESDANALAADFHELLNIKVPFLADWILYDIKDKIDPKQFGNRRGTSIVHCLVSLLDTIHTGIDTSGTFANLCTIDFSKAFDHVNHAIVIQKLIGLGVDRSIIPTLCSFLSQRTQTVRYHGTTSQERSITCGVPQGTRLGPILFLVLANDAAQMTENRWKYVDDLTLLEVINKFQPSQLQSHVDYLTTWCQENDVIPNAAKCKAMQVSFLRTPQHPPDLLIDSASLEIVSAIKLLGVIIKYDLKLDQQVDRIISNASRRLFIINKLKRNGVNTQDLVTIYQLYIRPVLEFAPPVWTSGITKTQAETIEHIEFQER</sequence>
<evidence type="ECO:0000313" key="3">
    <source>
        <dbReference type="Proteomes" id="UP000007110"/>
    </source>
</evidence>
<dbReference type="InterPro" id="IPR000477">
    <property type="entry name" value="RT_dom"/>
</dbReference>
<dbReference type="PANTHER" id="PTHR33332">
    <property type="entry name" value="REVERSE TRANSCRIPTASE DOMAIN-CONTAINING PROTEIN"/>
    <property type="match status" value="1"/>
</dbReference>
<dbReference type="KEGG" id="spu:100890267"/>
<dbReference type="GeneID" id="100890267"/>